<dbReference type="Proteomes" id="UP000604341">
    <property type="component" value="Unassembled WGS sequence"/>
</dbReference>
<dbReference type="InterPro" id="IPR003961">
    <property type="entry name" value="FN3_dom"/>
</dbReference>
<name>A0ABQ2FKV6_9DEIO</name>
<accession>A0ABQ2FKV6</accession>
<proteinExistence type="predicted"/>
<protein>
    <recommendedName>
        <fullName evidence="3">Fibronectin type-III domain-containing protein</fullName>
    </recommendedName>
</protein>
<dbReference type="InterPro" id="IPR036116">
    <property type="entry name" value="FN3_sf"/>
</dbReference>
<dbReference type="Pfam" id="PF00041">
    <property type="entry name" value="fn3"/>
    <property type="match status" value="1"/>
</dbReference>
<evidence type="ECO:0000313" key="5">
    <source>
        <dbReference type="Proteomes" id="UP000604341"/>
    </source>
</evidence>
<keyword evidence="2" id="KW-0732">Signal</keyword>
<dbReference type="PANTHER" id="PTHR46957">
    <property type="entry name" value="CYTOKINE RECEPTOR"/>
    <property type="match status" value="1"/>
</dbReference>
<dbReference type="SMART" id="SM00060">
    <property type="entry name" value="FN3"/>
    <property type="match status" value="4"/>
</dbReference>
<sequence>MNTISRLILIATLGAVPTAHAQTPTAKAGLAALPTPDGALLRWFLPGDATPSGGFVIEVKGSAATRTVPVSSPQPYSAALGLTRPEYDAVTATYTAPVTDDNRVGRAIFTLNVVARPAFARALGIQTTLIGLPEGTYTATVYAVDRTRTPVGTATFRTGPTPPVPAPTNLTLLPGATPRLRWTPPTEPGALVAAYTVSRAGSTGPFQPLEPTPFFRTGGAGGDVFTDTTAQPGQTYRYQVSSVDLFGRDSAPSAPVTFSAAAPLPTPVLTRAEPGNRKVTLTWTADPDPRVTAVLVLRGPAPDQLAVIATLPADARTFADQVQGGVPYLYAVATTDQTGQLSGRSTLAGATGQNLTPPAAPSGLNVTATETSLTLTWTPNREGDLLGYRVYRSEGAQTPAEALLLTGLPLTDPTFTDVIPQGVQTPYRYQVVAVNTTQVDSELSAPVTGVLKDVTPPPPPLLAAATATPGGIQLSWTQATVPDLQTFEVLRATATTSAVLTQLPAGTRTYLDTTAAPGSTVTYTLRSVDRSGNRSAESAPLTATRPAPAGGSQVSGLRAALLPNQGGVQLTWTASQPGGQYVVYRLRGQHPLELSGLLSTPTYTDPAGTADAQYVVRAVDAAGNFSDPTPPTSATP</sequence>
<reference evidence="5" key="1">
    <citation type="journal article" date="2019" name="Int. J. Syst. Evol. Microbiol.">
        <title>The Global Catalogue of Microorganisms (GCM) 10K type strain sequencing project: providing services to taxonomists for standard genome sequencing and annotation.</title>
        <authorList>
            <consortium name="The Broad Institute Genomics Platform"/>
            <consortium name="The Broad Institute Genome Sequencing Center for Infectious Disease"/>
            <person name="Wu L."/>
            <person name="Ma J."/>
        </authorList>
    </citation>
    <scope>NUCLEOTIDE SEQUENCE [LARGE SCALE GENOMIC DNA]</scope>
    <source>
        <strain evidence="5">JCM 19173</strain>
    </source>
</reference>
<dbReference type="Gene3D" id="2.60.40.10">
    <property type="entry name" value="Immunoglobulins"/>
    <property type="match status" value="5"/>
</dbReference>
<feature type="signal peptide" evidence="2">
    <location>
        <begin position="1"/>
        <end position="21"/>
    </location>
</feature>
<dbReference type="SUPFAM" id="SSF49265">
    <property type="entry name" value="Fibronectin type III"/>
    <property type="match status" value="3"/>
</dbReference>
<feature type="region of interest" description="Disordered" evidence="1">
    <location>
        <begin position="528"/>
        <end position="553"/>
    </location>
</feature>
<evidence type="ECO:0000256" key="1">
    <source>
        <dbReference type="SAM" id="MobiDB-lite"/>
    </source>
</evidence>
<dbReference type="InterPro" id="IPR013783">
    <property type="entry name" value="Ig-like_fold"/>
</dbReference>
<dbReference type="CDD" id="cd00063">
    <property type="entry name" value="FN3"/>
    <property type="match status" value="2"/>
</dbReference>
<evidence type="ECO:0000259" key="3">
    <source>
        <dbReference type="PROSITE" id="PS50853"/>
    </source>
</evidence>
<feature type="domain" description="Fibronectin type-III" evidence="3">
    <location>
        <begin position="357"/>
        <end position="458"/>
    </location>
</feature>
<gene>
    <name evidence="4" type="ORF">GCM10010844_28300</name>
</gene>
<evidence type="ECO:0000256" key="2">
    <source>
        <dbReference type="SAM" id="SignalP"/>
    </source>
</evidence>
<feature type="chain" id="PRO_5046101084" description="Fibronectin type-III domain-containing protein" evidence="2">
    <location>
        <begin position="22"/>
        <end position="636"/>
    </location>
</feature>
<dbReference type="RefSeq" id="WP_189069647.1">
    <property type="nucleotide sequence ID" value="NZ_BMPE01000009.1"/>
</dbReference>
<keyword evidence="5" id="KW-1185">Reference proteome</keyword>
<dbReference type="InterPro" id="IPR050713">
    <property type="entry name" value="RTP_Phos/Ushers"/>
</dbReference>
<evidence type="ECO:0000313" key="4">
    <source>
        <dbReference type="EMBL" id="GGL07903.1"/>
    </source>
</evidence>
<dbReference type="PROSITE" id="PS50853">
    <property type="entry name" value="FN3"/>
    <property type="match status" value="2"/>
</dbReference>
<feature type="domain" description="Fibronectin type-III" evidence="3">
    <location>
        <begin position="159"/>
        <end position="263"/>
    </location>
</feature>
<comment type="caution">
    <text evidence="4">The sequence shown here is derived from an EMBL/GenBank/DDBJ whole genome shotgun (WGS) entry which is preliminary data.</text>
</comment>
<organism evidence="4 5">
    <name type="scientific">Deinococcus radiotolerans</name>
    <dbReference type="NCBI Taxonomy" id="1309407"/>
    <lineage>
        <taxon>Bacteria</taxon>
        <taxon>Thermotogati</taxon>
        <taxon>Deinococcota</taxon>
        <taxon>Deinococci</taxon>
        <taxon>Deinococcales</taxon>
        <taxon>Deinococcaceae</taxon>
        <taxon>Deinococcus</taxon>
    </lineage>
</organism>
<dbReference type="PANTHER" id="PTHR46957:SF3">
    <property type="entry name" value="CYTOKINE RECEPTOR"/>
    <property type="match status" value="1"/>
</dbReference>
<dbReference type="EMBL" id="BMPE01000009">
    <property type="protein sequence ID" value="GGL07903.1"/>
    <property type="molecule type" value="Genomic_DNA"/>
</dbReference>